<reference evidence="1" key="1">
    <citation type="submission" date="2020-05" db="EMBL/GenBank/DDBJ databases">
        <authorList>
            <person name="Sadek M."/>
            <person name="Ortiz de la Rosa J.M."/>
        </authorList>
    </citation>
    <scope>NUCLEOTIDE SEQUENCE</scope>
    <source>
        <strain evidence="1">EGY17</strain>
        <plasmid evidence="1">pEGYMCR_IncI2</plasmid>
    </source>
</reference>
<name>A0A7G8AJP8_ECOLX</name>
<sequence length="388" mass="44246">MNNGENKLLGSLLAQKVKRSKTGRIRERFAEIEEAQQQGIRNIDIVNALNDEGFDLTLKTFENILHRIRKERAEKKDVSHLLSNKEKTYQKAITIEDKNRKTKQDNDILNAYLPVCFNNAKIAQQAIDNNVSIETIKSWNCANFVQVSNTLGNYKMYLKLAIVNNSGNVGKSTICQTLLKPRLEGSEIIKVETLNTDGTNDEKLSAKEFDEIIKRIDDSECTIIDVGSSNIEQFLVQMNEYQGSHDLIDYFIVPVVREAKQQIDSIQTITTLMAMGVEQDRFKVIFNLAEKDTPINKQYSVFLADDVCKEIVGENPVVVYHNNIFNILNKSGLQYDDVYNDNRDFRSLIRSASSKEERQDLSNLRAVKMLMNGFNSDLDVAFKNLNLV</sequence>
<organism evidence="1">
    <name type="scientific">Escherichia coli</name>
    <dbReference type="NCBI Taxonomy" id="562"/>
    <lineage>
        <taxon>Bacteria</taxon>
        <taxon>Pseudomonadati</taxon>
        <taxon>Pseudomonadota</taxon>
        <taxon>Gammaproteobacteria</taxon>
        <taxon>Enterobacterales</taxon>
        <taxon>Enterobacteriaceae</taxon>
        <taxon>Escherichia</taxon>
    </lineage>
</organism>
<dbReference type="EMBL" id="MT499885">
    <property type="protein sequence ID" value="QNI19839.1"/>
    <property type="molecule type" value="Genomic_DNA"/>
</dbReference>
<geneLocation type="plasmid" evidence="1">
    <name>pEGYMCR_IncI2</name>
</geneLocation>
<dbReference type="NCBIfam" id="NF041292">
    <property type="entry name" value="StbB"/>
    <property type="match status" value="1"/>
</dbReference>
<dbReference type="AlphaFoldDB" id="A0A7G8AJP8"/>
<accession>A0A7G8AJP8</accession>
<keyword evidence="1" id="KW-0614">Plasmid</keyword>
<proteinExistence type="predicted"/>
<evidence type="ECO:0000313" key="1">
    <source>
        <dbReference type="EMBL" id="QNI19839.1"/>
    </source>
</evidence>
<dbReference type="InterPro" id="IPR047985">
    <property type="entry name" value="StbB-like"/>
</dbReference>
<protein>
    <submittedName>
        <fullName evidence="1">Uncharacterized protein</fullName>
    </submittedName>
</protein>